<feature type="chain" id="PRO_5003177171" evidence="1">
    <location>
        <begin position="20"/>
        <end position="237"/>
    </location>
</feature>
<dbReference type="Proteomes" id="UP000008281">
    <property type="component" value="Unassembled WGS sequence"/>
</dbReference>
<keyword evidence="3" id="KW-1185">Reference proteome</keyword>
<keyword evidence="1" id="KW-0732">Signal</keyword>
<dbReference type="HOGENOM" id="CLU_1171578_0_0_1"/>
<reference evidence="2" key="1">
    <citation type="submission" date="2007-07" db="EMBL/GenBank/DDBJ databases">
        <title>PCAP assembly of the Caenorhabditis remanei genome.</title>
        <authorList>
            <consortium name="The Caenorhabditis remanei Sequencing Consortium"/>
            <person name="Wilson R.K."/>
        </authorList>
    </citation>
    <scope>NUCLEOTIDE SEQUENCE [LARGE SCALE GENOMIC DNA]</scope>
    <source>
        <strain evidence="2">PB4641</strain>
    </source>
</reference>
<sequence length="237" mass="27107">MSTTIVLTVILALFQTVANTPESSSNVTTTHQLSSTAVDNRFNVETLVLKSNIFCNGTEREARSVQNYTIMKMGDENQWRGLLYCALCNNESIRVTINNVMPTYFIFQSCKVNFWMTPNPFEKATIDFTHPWIEYLWKLSNTCSTKSQFAVYTANKSNTSSVLNNNSSSLVVLTDWTSEAAELRLTKCGFSFNYTIKIRPNTIFNVDRDFLNAFNMIKHTYCSNGTDDDLRYRTLFL</sequence>
<name>E3MMH8_CAERE</name>
<evidence type="ECO:0000313" key="3">
    <source>
        <dbReference type="Proteomes" id="UP000008281"/>
    </source>
</evidence>
<dbReference type="STRING" id="31234.E3MMH8"/>
<evidence type="ECO:0000256" key="1">
    <source>
        <dbReference type="SAM" id="SignalP"/>
    </source>
</evidence>
<protein>
    <submittedName>
        <fullName evidence="2">Uncharacterized protein</fullName>
    </submittedName>
</protein>
<evidence type="ECO:0000313" key="2">
    <source>
        <dbReference type="EMBL" id="EFP04976.1"/>
    </source>
</evidence>
<dbReference type="AlphaFoldDB" id="E3MMH8"/>
<organism evidence="3">
    <name type="scientific">Caenorhabditis remanei</name>
    <name type="common">Caenorhabditis vulgaris</name>
    <dbReference type="NCBI Taxonomy" id="31234"/>
    <lineage>
        <taxon>Eukaryota</taxon>
        <taxon>Metazoa</taxon>
        <taxon>Ecdysozoa</taxon>
        <taxon>Nematoda</taxon>
        <taxon>Chromadorea</taxon>
        <taxon>Rhabditida</taxon>
        <taxon>Rhabditina</taxon>
        <taxon>Rhabditomorpha</taxon>
        <taxon>Rhabditoidea</taxon>
        <taxon>Rhabditidae</taxon>
        <taxon>Peloderinae</taxon>
        <taxon>Caenorhabditis</taxon>
    </lineage>
</organism>
<feature type="signal peptide" evidence="1">
    <location>
        <begin position="1"/>
        <end position="19"/>
    </location>
</feature>
<dbReference type="EMBL" id="DS268457">
    <property type="protein sequence ID" value="EFP04976.1"/>
    <property type="molecule type" value="Genomic_DNA"/>
</dbReference>
<dbReference type="InParanoid" id="E3MMH8"/>
<gene>
    <name evidence="2" type="ORF">CRE_03297</name>
</gene>
<accession>E3MMH8</accession>
<proteinExistence type="predicted"/>